<reference evidence="2" key="1">
    <citation type="submission" date="2022-07" db="EMBL/GenBank/DDBJ databases">
        <title>Pseudosulfitobacter sp. strain AP-MA-4, whole genome sequence.</title>
        <authorList>
            <person name="Jiang Y."/>
        </authorList>
    </citation>
    <scope>NUCLEOTIDE SEQUENCE</scope>
    <source>
        <strain evidence="2">AP-MA-4</strain>
    </source>
</reference>
<dbReference type="EMBL" id="JANKJG010000006">
    <property type="protein sequence ID" value="MCR8826773.1"/>
    <property type="molecule type" value="Genomic_DNA"/>
</dbReference>
<feature type="chain" id="PRO_5046311520" evidence="1">
    <location>
        <begin position="24"/>
        <end position="720"/>
    </location>
</feature>
<protein>
    <submittedName>
        <fullName evidence="2">YjbH domain-containing protein</fullName>
    </submittedName>
</protein>
<accession>A0ABT1Z0U3</accession>
<organism evidence="2 3">
    <name type="scientific">Pseudosulfitobacter koreensis</name>
    <dbReference type="NCBI Taxonomy" id="2968472"/>
    <lineage>
        <taxon>Bacteria</taxon>
        <taxon>Pseudomonadati</taxon>
        <taxon>Pseudomonadota</taxon>
        <taxon>Alphaproteobacteria</taxon>
        <taxon>Rhodobacterales</taxon>
        <taxon>Roseobacteraceae</taxon>
        <taxon>Pseudosulfitobacter</taxon>
    </lineage>
</organism>
<dbReference type="InterPro" id="IPR010344">
    <property type="entry name" value="YbjH"/>
</dbReference>
<keyword evidence="1" id="KW-0732">Signal</keyword>
<evidence type="ECO:0000256" key="1">
    <source>
        <dbReference type="SAM" id="SignalP"/>
    </source>
</evidence>
<dbReference type="RefSeq" id="WP_258294504.1">
    <property type="nucleotide sequence ID" value="NZ_JANKJG010000006.1"/>
</dbReference>
<sequence length="720" mass="78543">MLRDIFRKTIFAAALATLGTAGAAQGIDDTPRFRMPVQPSLNLYGSPGLMDVPTAEALPDGQLAVSYSFFGGVSRSAMTFQFSPRISATFRYVGIQNWNSNGFDTYRDRNFDIRFLLRRETLYWPAITVGLQDFAGTGINAAEYVVATRTFDSPLSLPGTLRVTAGLGWGRLGTDGSIGSPLGNVRPSFDPNSKGGTLATDQWFRGPAAPFAGIEWQIDGRWALKAELSTDAYTPETSRGVFTRKSRFNFGAEYQHSPRLRLGAYWMYGAEFGLSVQFQINPAQAVTPLVVAGPRPIQPRPELTTSPDAWSEEWSRSASAPQSIRDALAPALEKEGLSLDQLSVSTNSAELRFINRRYASDAAAIGRAARVMAQQLPASVETFRLVVVENNLALSTIILRRSDLEALEFAPNSADALLAVAGFSEAAPDLPGAIYSADLYPSLAYSIGPYVTPSYFDPDSPIRADAGLSAEFRYRFAPGWLVAGEVQHRLVGNISDSRRFANSRLPKVRTDALRYAQAGDTTLRNLYISKQWKPRADTYARVSAGYLEAMFGGVSAEVLWKPVNSRLALGVEANYVRQRDFEQRLGFADYSAATGHVSAYYEFGGGYHGQLEAGRYLAGDVGGTATVTREFANGWRVGGFFTLTDVSAADFGEGSFDKGILLSIPVSWFIGQPSKRTVSTTIRPIQRDGGARLAVPGRLYEQVRHGHRSGIAADFGRVWE</sequence>
<name>A0ABT1Z0U3_9RHOB</name>
<dbReference type="Proteomes" id="UP001165396">
    <property type="component" value="Unassembled WGS sequence"/>
</dbReference>
<dbReference type="Pfam" id="PF06082">
    <property type="entry name" value="YjbH"/>
    <property type="match status" value="1"/>
</dbReference>
<feature type="signal peptide" evidence="1">
    <location>
        <begin position="1"/>
        <end position="23"/>
    </location>
</feature>
<evidence type="ECO:0000313" key="3">
    <source>
        <dbReference type="Proteomes" id="UP001165396"/>
    </source>
</evidence>
<evidence type="ECO:0000313" key="2">
    <source>
        <dbReference type="EMBL" id="MCR8826773.1"/>
    </source>
</evidence>
<keyword evidence="3" id="KW-1185">Reference proteome</keyword>
<comment type="caution">
    <text evidence="2">The sequence shown here is derived from an EMBL/GenBank/DDBJ whole genome shotgun (WGS) entry which is preliminary data.</text>
</comment>
<gene>
    <name evidence="2" type="ORF">NTA49_09515</name>
</gene>
<proteinExistence type="predicted"/>